<accession>A0ACC2UBA7</accession>
<keyword evidence="2" id="KW-1185">Reference proteome</keyword>
<reference evidence="1" key="1">
    <citation type="submission" date="2022-04" db="EMBL/GenBank/DDBJ databases">
        <title>Genome of the entomopathogenic fungus Entomophthora muscae.</title>
        <authorList>
            <person name="Elya C."/>
            <person name="Lovett B.R."/>
            <person name="Lee E."/>
            <person name="Macias A.M."/>
            <person name="Hajek A.E."/>
            <person name="De Bivort B.L."/>
            <person name="Kasson M.T."/>
            <person name="De Fine Licht H.H."/>
            <person name="Stajich J.E."/>
        </authorList>
    </citation>
    <scope>NUCLEOTIDE SEQUENCE</scope>
    <source>
        <strain evidence="1">Berkeley</strain>
    </source>
</reference>
<name>A0ACC2UBA7_9FUNG</name>
<evidence type="ECO:0000313" key="1">
    <source>
        <dbReference type="EMBL" id="KAJ9084309.1"/>
    </source>
</evidence>
<gene>
    <name evidence="1" type="ORF">DSO57_1025821</name>
</gene>
<proteinExistence type="predicted"/>
<dbReference type="EMBL" id="QTSX02000857">
    <property type="protein sequence ID" value="KAJ9084309.1"/>
    <property type="molecule type" value="Genomic_DNA"/>
</dbReference>
<dbReference type="Proteomes" id="UP001165960">
    <property type="component" value="Unassembled WGS sequence"/>
</dbReference>
<protein>
    <submittedName>
        <fullName evidence="1">Uncharacterized protein</fullName>
    </submittedName>
</protein>
<organism evidence="1 2">
    <name type="scientific">Entomophthora muscae</name>
    <dbReference type="NCBI Taxonomy" id="34485"/>
    <lineage>
        <taxon>Eukaryota</taxon>
        <taxon>Fungi</taxon>
        <taxon>Fungi incertae sedis</taxon>
        <taxon>Zoopagomycota</taxon>
        <taxon>Entomophthoromycotina</taxon>
        <taxon>Entomophthoromycetes</taxon>
        <taxon>Entomophthorales</taxon>
        <taxon>Entomophthoraceae</taxon>
        <taxon>Entomophthora</taxon>
    </lineage>
</organism>
<evidence type="ECO:0000313" key="2">
    <source>
        <dbReference type="Proteomes" id="UP001165960"/>
    </source>
</evidence>
<sequence length="222" mass="24665">MLPPGPQEFAKVFPYLLLALYHFQFDLPGSIPASHQAQENADQPPELFRPPGAPYSPVHFTEYPPKPDHLEFTLEKILIYNPEAQIRETEFIGCEGTWITKQPLLFCDKYNYLPAYLVPMTLPLIPRPNSPQESIATSDSTSTQIFGVMYITLTGLIDSIVPSSRPWDILGNLLSYIVKLAPILWWSLSSGPGGSCPQSCIVKETAEANNLQDLASGVIFSL</sequence>
<comment type="caution">
    <text evidence="1">The sequence shown here is derived from an EMBL/GenBank/DDBJ whole genome shotgun (WGS) entry which is preliminary data.</text>
</comment>